<evidence type="ECO:0008006" key="3">
    <source>
        <dbReference type="Google" id="ProtNLM"/>
    </source>
</evidence>
<feature type="non-terminal residue" evidence="1">
    <location>
        <position position="1"/>
    </location>
</feature>
<feature type="non-terminal residue" evidence="1">
    <location>
        <position position="378"/>
    </location>
</feature>
<name>A0A5J4TCR2_9EUKA</name>
<evidence type="ECO:0000313" key="1">
    <source>
        <dbReference type="EMBL" id="KAA6355350.1"/>
    </source>
</evidence>
<gene>
    <name evidence="1" type="ORF">EZS28_049123</name>
</gene>
<accession>A0A5J4TCR2</accession>
<organism evidence="1 2">
    <name type="scientific">Streblomastix strix</name>
    <dbReference type="NCBI Taxonomy" id="222440"/>
    <lineage>
        <taxon>Eukaryota</taxon>
        <taxon>Metamonada</taxon>
        <taxon>Preaxostyla</taxon>
        <taxon>Oxymonadida</taxon>
        <taxon>Streblomastigidae</taxon>
        <taxon>Streblomastix</taxon>
    </lineage>
</organism>
<comment type="caution">
    <text evidence="1">The sequence shown here is derived from an EMBL/GenBank/DDBJ whole genome shotgun (WGS) entry which is preliminary data.</text>
</comment>
<evidence type="ECO:0000313" key="2">
    <source>
        <dbReference type="Proteomes" id="UP000324800"/>
    </source>
</evidence>
<dbReference type="AlphaFoldDB" id="A0A5J4TCR2"/>
<sequence length="378" mass="44258">WDLDLYRHICNTREPTMHEVLQYLQRQVCCQAKWIQSRMGQGSSVTSPTNLLTTEDYKEDQTRASLTSSLDSARLAKLEMVHRIERDHKTEDMLRREYASLTDGSETQKQRMGAATWIDLPFFSGSKNGEKLFRQLLQARGLSSNAVDRVISNWSSQWRTHIAGLTLLAGYLKRINQQPEYLLNLEQPQIFMANYLEDAINQKCSDNSVKNQRCALAVLLKFMGYSEQQIHSDLVKQLMRKIRMRLRQTDKEKQIWDLDILLNYIKQQVPLLEQNLLSIQQRRAIAATLVMVFTVARLAELHRAVLLSTSEDEYIIQTTILKSPQRIAEFKICKIPDERICPLRWFKSWFKDREPNIPNKAQELWRISHAERYIQADD</sequence>
<protein>
    <recommendedName>
        <fullName evidence="3">Tyr recombinase domain-containing protein</fullName>
    </recommendedName>
</protein>
<reference evidence="1 2" key="1">
    <citation type="submission" date="2019-03" db="EMBL/GenBank/DDBJ databases">
        <title>Single cell metagenomics reveals metabolic interactions within the superorganism composed of flagellate Streblomastix strix and complex community of Bacteroidetes bacteria on its surface.</title>
        <authorList>
            <person name="Treitli S.C."/>
            <person name="Kolisko M."/>
            <person name="Husnik F."/>
            <person name="Keeling P."/>
            <person name="Hampl V."/>
        </authorList>
    </citation>
    <scope>NUCLEOTIDE SEQUENCE [LARGE SCALE GENOMIC DNA]</scope>
    <source>
        <strain evidence="1">ST1C</strain>
    </source>
</reference>
<proteinExistence type="predicted"/>
<dbReference type="EMBL" id="SNRW01034753">
    <property type="protein sequence ID" value="KAA6355350.1"/>
    <property type="molecule type" value="Genomic_DNA"/>
</dbReference>
<dbReference type="Proteomes" id="UP000324800">
    <property type="component" value="Unassembled WGS sequence"/>
</dbReference>